<name>A0AA38WV26_9ASTR</name>
<evidence type="ECO:0000313" key="2">
    <source>
        <dbReference type="Proteomes" id="UP001172457"/>
    </source>
</evidence>
<dbReference type="EMBL" id="JARYMX010000001">
    <property type="protein sequence ID" value="KAJ9567034.1"/>
    <property type="molecule type" value="Genomic_DNA"/>
</dbReference>
<dbReference type="AlphaFoldDB" id="A0AA38WV26"/>
<keyword evidence="2" id="KW-1185">Reference proteome</keyword>
<dbReference type="Proteomes" id="UP001172457">
    <property type="component" value="Chromosome 1"/>
</dbReference>
<reference evidence="1" key="1">
    <citation type="submission" date="2023-03" db="EMBL/GenBank/DDBJ databases">
        <title>Chromosome-scale reference genome and RAD-based genetic map of yellow starthistle (Centaurea solstitialis) reveal putative structural variation and QTLs associated with invader traits.</title>
        <authorList>
            <person name="Reatini B."/>
            <person name="Cang F.A."/>
            <person name="Jiang Q."/>
            <person name="Mckibben M.T.W."/>
            <person name="Barker M.S."/>
            <person name="Rieseberg L.H."/>
            <person name="Dlugosch K.M."/>
        </authorList>
    </citation>
    <scope>NUCLEOTIDE SEQUENCE</scope>
    <source>
        <strain evidence="1">CAN-66</strain>
        <tissue evidence="1">Leaf</tissue>
    </source>
</reference>
<sequence>MEADVAKIQEICAIKPNKVQSEEDEVRELLSDLQAKNVKLQKELNNETMYGKKLFEINHKRAMRVVNEGNINVDVNHK</sequence>
<proteinExistence type="predicted"/>
<organism evidence="1 2">
    <name type="scientific">Centaurea solstitialis</name>
    <name type="common">yellow star-thistle</name>
    <dbReference type="NCBI Taxonomy" id="347529"/>
    <lineage>
        <taxon>Eukaryota</taxon>
        <taxon>Viridiplantae</taxon>
        <taxon>Streptophyta</taxon>
        <taxon>Embryophyta</taxon>
        <taxon>Tracheophyta</taxon>
        <taxon>Spermatophyta</taxon>
        <taxon>Magnoliopsida</taxon>
        <taxon>eudicotyledons</taxon>
        <taxon>Gunneridae</taxon>
        <taxon>Pentapetalae</taxon>
        <taxon>asterids</taxon>
        <taxon>campanulids</taxon>
        <taxon>Asterales</taxon>
        <taxon>Asteraceae</taxon>
        <taxon>Carduoideae</taxon>
        <taxon>Cardueae</taxon>
        <taxon>Centaureinae</taxon>
        <taxon>Centaurea</taxon>
    </lineage>
</organism>
<accession>A0AA38WV26</accession>
<comment type="caution">
    <text evidence="1">The sequence shown here is derived from an EMBL/GenBank/DDBJ whole genome shotgun (WGS) entry which is preliminary data.</text>
</comment>
<evidence type="ECO:0000313" key="1">
    <source>
        <dbReference type="EMBL" id="KAJ9567034.1"/>
    </source>
</evidence>
<protein>
    <submittedName>
        <fullName evidence="1">Uncharacterized protein</fullName>
    </submittedName>
</protein>
<gene>
    <name evidence="1" type="ORF">OSB04_003000</name>
</gene>